<reference evidence="1 2" key="1">
    <citation type="submission" date="2019-03" db="EMBL/GenBank/DDBJ databases">
        <authorList>
            <person name="Kim M.K.M."/>
        </authorList>
    </citation>
    <scope>NUCLEOTIDE SEQUENCE [LARGE SCALE GENOMIC DNA]</scope>
    <source>
        <strain evidence="1 2">17J68-15</strain>
    </source>
</reference>
<dbReference type="EMBL" id="SKFH01000016">
    <property type="protein sequence ID" value="TCZ70506.1"/>
    <property type="molecule type" value="Genomic_DNA"/>
</dbReference>
<dbReference type="AlphaFoldDB" id="A0A4R4DY97"/>
<name>A0A4R4DY97_9BACT</name>
<dbReference type="InterPro" id="IPR008651">
    <property type="entry name" value="Uncharacterised_HicB"/>
</dbReference>
<evidence type="ECO:0000313" key="1">
    <source>
        <dbReference type="EMBL" id="TCZ70506.1"/>
    </source>
</evidence>
<dbReference type="InterPro" id="IPR013321">
    <property type="entry name" value="Arc_rbn_hlx_hlx"/>
</dbReference>
<dbReference type="OrthoDB" id="5297106at2"/>
<protein>
    <submittedName>
        <fullName evidence="1">Type II toxin-antitoxin system HicB family antitoxin</fullName>
    </submittedName>
</protein>
<gene>
    <name evidence="1" type="ORF">E0486_11155</name>
</gene>
<dbReference type="GO" id="GO:0006355">
    <property type="term" value="P:regulation of DNA-templated transcription"/>
    <property type="evidence" value="ECO:0007669"/>
    <property type="project" value="InterPro"/>
</dbReference>
<dbReference type="Proteomes" id="UP000295164">
    <property type="component" value="Unassembled WGS sequence"/>
</dbReference>
<dbReference type="RefSeq" id="WP_131852260.1">
    <property type="nucleotide sequence ID" value="NZ_SKFH01000016.1"/>
</dbReference>
<accession>A0A4R4DY97</accession>
<dbReference type="SUPFAM" id="SSF47598">
    <property type="entry name" value="Ribbon-helix-helix"/>
    <property type="match status" value="1"/>
</dbReference>
<keyword evidence="2" id="KW-1185">Reference proteome</keyword>
<proteinExistence type="predicted"/>
<evidence type="ECO:0000313" key="2">
    <source>
        <dbReference type="Proteomes" id="UP000295164"/>
    </source>
</evidence>
<comment type="caution">
    <text evidence="1">The sequence shown here is derived from an EMBL/GenBank/DDBJ whole genome shotgun (WGS) entry which is preliminary data.</text>
</comment>
<dbReference type="Pfam" id="PF05534">
    <property type="entry name" value="HicB"/>
    <property type="match status" value="1"/>
</dbReference>
<dbReference type="Gene3D" id="1.10.1220.10">
    <property type="entry name" value="Met repressor-like"/>
    <property type="match status" value="1"/>
</dbReference>
<organism evidence="1 2">
    <name type="scientific">Flaviaesturariibacter aridisoli</name>
    <dbReference type="NCBI Taxonomy" id="2545761"/>
    <lineage>
        <taxon>Bacteria</taxon>
        <taxon>Pseudomonadati</taxon>
        <taxon>Bacteroidota</taxon>
        <taxon>Chitinophagia</taxon>
        <taxon>Chitinophagales</taxon>
        <taxon>Chitinophagaceae</taxon>
        <taxon>Flaviaestuariibacter</taxon>
    </lineage>
</organism>
<sequence length="111" mass="12301">MTNLLRYKEFHAEVHFSGTDDLFHGKLIGVDEAVTFQGSSVAALKEAFGVAVENYRAACAQRNQQPGRSYKGSFNVRVPPELHRAAALEAARRGQSLNDFVKEALQRALRP</sequence>
<dbReference type="InterPro" id="IPR010985">
    <property type="entry name" value="Ribbon_hlx_hlx"/>
</dbReference>